<keyword evidence="4" id="KW-1185">Reference proteome</keyword>
<evidence type="ECO:0000256" key="1">
    <source>
        <dbReference type="SAM" id="MobiDB-lite"/>
    </source>
</evidence>
<dbReference type="GO" id="GO:0000127">
    <property type="term" value="C:transcription factor TFIIIC complex"/>
    <property type="evidence" value="ECO:0007669"/>
    <property type="project" value="TreeGrafter"/>
</dbReference>
<feature type="compositionally biased region" description="Basic residues" evidence="1">
    <location>
        <begin position="162"/>
        <end position="178"/>
    </location>
</feature>
<dbReference type="InterPro" id="IPR042771">
    <property type="entry name" value="GTF3C6-like"/>
</dbReference>
<dbReference type="EMBL" id="LUGG01000007">
    <property type="protein sequence ID" value="OBZ73283.1"/>
    <property type="molecule type" value="Genomic_DNA"/>
</dbReference>
<feature type="region of interest" description="Disordered" evidence="1">
    <location>
        <begin position="120"/>
        <end position="209"/>
    </location>
</feature>
<dbReference type="OMA" id="QMDHVMG"/>
<name>A0A1C7M8N7_GRIFR</name>
<proteinExistence type="predicted"/>
<dbReference type="GO" id="GO:0006383">
    <property type="term" value="P:transcription by RNA polymerase III"/>
    <property type="evidence" value="ECO:0007669"/>
    <property type="project" value="InterPro"/>
</dbReference>
<sequence>MSTSTLFPGYRQVETFGPDEDYEQLDGEIEEEVAYVTLDLGSIEPTLVPSSTSYRLIGLDTPTPYLQLSGTILKGQHQTLLGTELLFTEAKDDQHDRSKKSLVHIANTEQRICFKEVEFKEKDSAASAQPPENATDGTKKDTHTPVNQLVGNGKEQAPRGRGGGRKRGSTKSKSKGKGRVAEPVADEPKPPSHADLAEMPPEAMDTSEN</sequence>
<protein>
    <recommendedName>
        <fullName evidence="2">Transcription factor TFIIIC triple barrel domain-containing protein</fullName>
    </recommendedName>
</protein>
<feature type="compositionally biased region" description="Basic and acidic residues" evidence="1">
    <location>
        <begin position="186"/>
        <end position="196"/>
    </location>
</feature>
<dbReference type="STRING" id="5627.A0A1C7M8N7"/>
<comment type="caution">
    <text evidence="3">The sequence shown here is derived from an EMBL/GenBank/DDBJ whole genome shotgun (WGS) entry which is preliminary data.</text>
</comment>
<dbReference type="OrthoDB" id="1877767at2759"/>
<evidence type="ECO:0000259" key="2">
    <source>
        <dbReference type="Pfam" id="PF10419"/>
    </source>
</evidence>
<feature type="domain" description="Transcription factor TFIIIC triple barrel" evidence="2">
    <location>
        <begin position="30"/>
        <end position="118"/>
    </location>
</feature>
<gene>
    <name evidence="3" type="ORF">A0H81_07033</name>
</gene>
<evidence type="ECO:0000313" key="4">
    <source>
        <dbReference type="Proteomes" id="UP000092993"/>
    </source>
</evidence>
<reference evidence="3 4" key="1">
    <citation type="submission" date="2016-03" db="EMBL/GenBank/DDBJ databases">
        <title>Whole genome sequencing of Grifola frondosa 9006-11.</title>
        <authorList>
            <person name="Min B."/>
            <person name="Park H."/>
            <person name="Kim J.-G."/>
            <person name="Cho H."/>
            <person name="Oh Y.-L."/>
            <person name="Kong W.-S."/>
            <person name="Choi I.-G."/>
        </authorList>
    </citation>
    <scope>NUCLEOTIDE SEQUENCE [LARGE SCALE GENOMIC DNA]</scope>
    <source>
        <strain evidence="3 4">9006-11</strain>
    </source>
</reference>
<dbReference type="Pfam" id="PF10419">
    <property type="entry name" value="TFIIIC_sub6"/>
    <property type="match status" value="1"/>
</dbReference>
<dbReference type="Proteomes" id="UP000092993">
    <property type="component" value="Unassembled WGS sequence"/>
</dbReference>
<dbReference type="AlphaFoldDB" id="A0A1C7M8N7"/>
<dbReference type="InterPro" id="IPR019481">
    <property type="entry name" value="TFIIIC_triple_barrel"/>
</dbReference>
<feature type="compositionally biased region" description="Polar residues" evidence="1">
    <location>
        <begin position="126"/>
        <end position="136"/>
    </location>
</feature>
<dbReference type="PANTHER" id="PTHR21860">
    <property type="entry name" value="TRANSCRIPTION INITIATION FACTOR IIIC TFIIIC , POLYPEPTIDE 6-RELATED"/>
    <property type="match status" value="1"/>
</dbReference>
<organism evidence="3 4">
    <name type="scientific">Grifola frondosa</name>
    <name type="common">Maitake</name>
    <name type="synonym">Polyporus frondosus</name>
    <dbReference type="NCBI Taxonomy" id="5627"/>
    <lineage>
        <taxon>Eukaryota</taxon>
        <taxon>Fungi</taxon>
        <taxon>Dikarya</taxon>
        <taxon>Basidiomycota</taxon>
        <taxon>Agaricomycotina</taxon>
        <taxon>Agaricomycetes</taxon>
        <taxon>Polyporales</taxon>
        <taxon>Grifolaceae</taxon>
        <taxon>Grifola</taxon>
    </lineage>
</organism>
<dbReference type="PANTHER" id="PTHR21860:SF2">
    <property type="entry name" value="GENERAL TRANSCRIPTION FACTOR 3C POLYPEPTIDE 6"/>
    <property type="match status" value="1"/>
</dbReference>
<evidence type="ECO:0000313" key="3">
    <source>
        <dbReference type="EMBL" id="OBZ73283.1"/>
    </source>
</evidence>
<accession>A0A1C7M8N7</accession>
<dbReference type="Gene3D" id="2.60.40.4370">
    <property type="match status" value="1"/>
</dbReference>